<dbReference type="Gene3D" id="3.40.50.720">
    <property type="entry name" value="NAD(P)-binding Rossmann-like Domain"/>
    <property type="match status" value="1"/>
</dbReference>
<dbReference type="Pfam" id="PF13561">
    <property type="entry name" value="adh_short_C2"/>
    <property type="match status" value="1"/>
</dbReference>
<comment type="caution">
    <text evidence="4">The sequence shown here is derived from an EMBL/GenBank/DDBJ whole genome shotgun (WGS) entry which is preliminary data.</text>
</comment>
<dbReference type="PANTHER" id="PTHR43943">
    <property type="entry name" value="DEHYDROGENASE/REDUCTASE (SDR FAMILY) MEMBER 4"/>
    <property type="match status" value="1"/>
</dbReference>
<organism evidence="4 5">
    <name type="scientific">Mycolicibacterium komossense</name>
    <dbReference type="NCBI Taxonomy" id="1779"/>
    <lineage>
        <taxon>Bacteria</taxon>
        <taxon>Bacillati</taxon>
        <taxon>Actinomycetota</taxon>
        <taxon>Actinomycetes</taxon>
        <taxon>Mycobacteriales</taxon>
        <taxon>Mycobacteriaceae</taxon>
        <taxon>Mycolicibacterium</taxon>
    </lineage>
</organism>
<dbReference type="SUPFAM" id="SSF51735">
    <property type="entry name" value="NAD(P)-binding Rossmann-fold domains"/>
    <property type="match status" value="1"/>
</dbReference>
<dbReference type="EMBL" id="JACKTY010000028">
    <property type="protein sequence ID" value="MCV7226633.1"/>
    <property type="molecule type" value="Genomic_DNA"/>
</dbReference>
<dbReference type="PANTHER" id="PTHR43943:SF17">
    <property type="entry name" value="3-PHENYLPROPIONATE-DIHYDRODIOL_CINNAMIC ACID-DIHYDRODIOL DEHYDROGENASE"/>
    <property type="match status" value="1"/>
</dbReference>
<accession>A0ABT3CAZ5</accession>
<dbReference type="InterPro" id="IPR057326">
    <property type="entry name" value="KR_dom"/>
</dbReference>
<protein>
    <submittedName>
        <fullName evidence="4">SDR family oxidoreductase</fullName>
    </submittedName>
</protein>
<dbReference type="InterPro" id="IPR002347">
    <property type="entry name" value="SDR_fam"/>
</dbReference>
<feature type="domain" description="Ketoreductase" evidence="3">
    <location>
        <begin position="8"/>
        <end position="172"/>
    </location>
</feature>
<evidence type="ECO:0000259" key="3">
    <source>
        <dbReference type="SMART" id="SM00822"/>
    </source>
</evidence>
<sequence>MDLGLTDRVYVVAGGSRGLGLAVAQSLLAEGARVVLSGRGAEVQTTADALGGPNKAIGIIGDNADETTAGHLVTAAREHFGRLDGALISVGGPDPGAAMDVEDTVWRQAFETIFLGALRIARAVAVAAPGGSILFVLSSSVRAPIPGLAVSNGLRPGLGMLAKTLANELGPTGTRVNGLLPAYIATDRAKQLATLTADTAPTNSLRRQGTPLEVGHAATFILSPAASYITGTMIAVDGGAIPAL</sequence>
<comment type="similarity">
    <text evidence="1">Belongs to the short-chain dehydrogenases/reductases (SDR) family.</text>
</comment>
<name>A0ABT3CAZ5_9MYCO</name>
<reference evidence="4 5" key="1">
    <citation type="journal article" date="2022" name="BMC Genomics">
        <title>Comparative genome analysis of mycobacteria focusing on tRNA and non-coding RNA.</title>
        <authorList>
            <person name="Behra P.R.K."/>
            <person name="Pettersson B.M.F."/>
            <person name="Ramesh M."/>
            <person name="Das S."/>
            <person name="Dasgupta S."/>
            <person name="Kirsebom L.A."/>
        </authorList>
    </citation>
    <scope>NUCLEOTIDE SEQUENCE [LARGE SCALE GENOMIC DNA]</scope>
    <source>
        <strain evidence="4 5">DSM 44078</strain>
    </source>
</reference>
<evidence type="ECO:0000313" key="4">
    <source>
        <dbReference type="EMBL" id="MCV7226633.1"/>
    </source>
</evidence>
<dbReference type="SMART" id="SM00822">
    <property type="entry name" value="PKS_KR"/>
    <property type="match status" value="1"/>
</dbReference>
<keyword evidence="2" id="KW-0560">Oxidoreductase</keyword>
<evidence type="ECO:0000256" key="1">
    <source>
        <dbReference type="ARBA" id="ARBA00006484"/>
    </source>
</evidence>
<dbReference type="PRINTS" id="PR00081">
    <property type="entry name" value="GDHRDH"/>
</dbReference>
<dbReference type="InterPro" id="IPR036291">
    <property type="entry name" value="NAD(P)-bd_dom_sf"/>
</dbReference>
<evidence type="ECO:0000256" key="2">
    <source>
        <dbReference type="ARBA" id="ARBA00023002"/>
    </source>
</evidence>
<dbReference type="Proteomes" id="UP001526201">
    <property type="component" value="Unassembled WGS sequence"/>
</dbReference>
<dbReference type="RefSeq" id="WP_264067497.1">
    <property type="nucleotide sequence ID" value="NZ_JACKTY010000028.1"/>
</dbReference>
<keyword evidence="5" id="KW-1185">Reference proteome</keyword>
<gene>
    <name evidence="4" type="ORF">H7J73_11385</name>
</gene>
<proteinExistence type="inferred from homology"/>
<evidence type="ECO:0000313" key="5">
    <source>
        <dbReference type="Proteomes" id="UP001526201"/>
    </source>
</evidence>